<keyword evidence="2" id="KW-1185">Reference proteome</keyword>
<reference evidence="1 2" key="1">
    <citation type="submission" date="2011-11" db="EMBL/GenBank/DDBJ databases">
        <authorList>
            <person name="Weinstock G."/>
            <person name="Sodergren E."/>
            <person name="Clifton S."/>
            <person name="Fulton L."/>
            <person name="Fulton B."/>
            <person name="Courtney L."/>
            <person name="Fronick C."/>
            <person name="Harrison M."/>
            <person name="Strong C."/>
            <person name="Farmer C."/>
            <person name="Delahaunty K."/>
            <person name="Markovic C."/>
            <person name="Hall O."/>
            <person name="Minx P."/>
            <person name="Tomlinson C."/>
            <person name="Mitreva M."/>
            <person name="Hou S."/>
            <person name="Chen J."/>
            <person name="Wollam A."/>
            <person name="Pepin K.H."/>
            <person name="Johnson M."/>
            <person name="Bhonagiri V."/>
            <person name="Zhang X."/>
            <person name="Suruliraj S."/>
            <person name="Warren W."/>
            <person name="Chinwalla A."/>
            <person name="Mardis E.R."/>
            <person name="Wilson R.K."/>
        </authorList>
    </citation>
    <scope>NUCLEOTIDE SEQUENCE [LARGE SCALE GENOMIC DNA]</scope>
    <source>
        <strain evidence="1 2">YIT 11816</strain>
    </source>
</reference>
<name>H3KDH2_9BURK</name>
<dbReference type="EMBL" id="AFBQ01000107">
    <property type="protein sequence ID" value="EHY31833.1"/>
    <property type="molecule type" value="Genomic_DNA"/>
</dbReference>
<gene>
    <name evidence="1" type="ORF">HMPREF9440_00781</name>
</gene>
<comment type="caution">
    <text evidence="1">The sequence shown here is derived from an EMBL/GenBank/DDBJ whole genome shotgun (WGS) entry which is preliminary data.</text>
</comment>
<evidence type="ECO:0000313" key="1">
    <source>
        <dbReference type="EMBL" id="EHY31833.1"/>
    </source>
</evidence>
<proteinExistence type="predicted"/>
<dbReference type="Proteomes" id="UP000004956">
    <property type="component" value="Unassembled WGS sequence"/>
</dbReference>
<dbReference type="PATRIC" id="fig|762967.3.peg.623"/>
<sequence length="44" mass="4281">MVGGGVPCCRAAVKGFLLGGGSAAERRRASVGFGGLRGVPHVGI</sequence>
<accession>H3KDH2</accession>
<dbReference type="HOGENOM" id="CLU_3222978_0_0_4"/>
<evidence type="ECO:0000313" key="2">
    <source>
        <dbReference type="Proteomes" id="UP000004956"/>
    </source>
</evidence>
<organism evidence="1 2">
    <name type="scientific">Sutterella parvirubra YIT 11816</name>
    <dbReference type="NCBI Taxonomy" id="762967"/>
    <lineage>
        <taxon>Bacteria</taxon>
        <taxon>Pseudomonadati</taxon>
        <taxon>Pseudomonadota</taxon>
        <taxon>Betaproteobacteria</taxon>
        <taxon>Burkholderiales</taxon>
        <taxon>Sutterellaceae</taxon>
        <taxon>Sutterella</taxon>
    </lineage>
</organism>
<dbReference type="AlphaFoldDB" id="H3KDH2"/>
<protein>
    <submittedName>
        <fullName evidence="1">Uncharacterized protein</fullName>
    </submittedName>
</protein>